<reference evidence="3 4" key="1">
    <citation type="submission" date="2019-11" db="EMBL/GenBank/DDBJ databases">
        <title>Comparative genomics of hydrocarbon-degrading Desulfosarcina strains.</title>
        <authorList>
            <person name="Watanabe M."/>
            <person name="Kojima H."/>
            <person name="Fukui M."/>
        </authorList>
    </citation>
    <scope>NUCLEOTIDE SEQUENCE [LARGE SCALE GENOMIC DNA]</scope>
    <source>
        <strain evidence="3 4">PP31</strain>
    </source>
</reference>
<dbReference type="PANTHER" id="PTHR46268:SF22">
    <property type="entry name" value="SENSOR PROTEIN KDPD-RELATED"/>
    <property type="match status" value="1"/>
</dbReference>
<dbReference type="InterPro" id="IPR006016">
    <property type="entry name" value="UspA"/>
</dbReference>
<sequence>MEIKKLLFVTRFDKLRFDALQSLLDLKKAALNHVVFLNVIERDKVAMRRGKGYEKSAEIRLREKANIRFIDWAETLFEQGMEVGVYIVVGSFASQVIQAAEKESVDLIVLSPDKKGRFEQLYSGSDITEIVHRSATPVLVYKYLTRKGPLAENPFEKPLLATNWSSASRRAIEYLKSLKAVIREVDVVHVASEKDLKGTSAMAIQKTRKENRSKLEDLCDDLEDNGIMARPHVYIGDTVEEIDKAARECQSSMIFAGSPRKSLWTDRWGSSIGKALAERSVFPILLIPPKEE</sequence>
<dbReference type="Pfam" id="PF00582">
    <property type="entry name" value="Usp"/>
    <property type="match status" value="2"/>
</dbReference>
<accession>A0A5K7Z2Z2</accession>
<dbReference type="Proteomes" id="UP000427769">
    <property type="component" value="Chromosome"/>
</dbReference>
<feature type="domain" description="UspA" evidence="2">
    <location>
        <begin position="3"/>
        <end position="142"/>
    </location>
</feature>
<keyword evidence="4" id="KW-1185">Reference proteome</keyword>
<dbReference type="PANTHER" id="PTHR46268">
    <property type="entry name" value="STRESS RESPONSE PROTEIN NHAX"/>
    <property type="match status" value="1"/>
</dbReference>
<protein>
    <recommendedName>
        <fullName evidence="2">UspA domain-containing protein</fullName>
    </recommendedName>
</protein>
<dbReference type="InterPro" id="IPR014729">
    <property type="entry name" value="Rossmann-like_a/b/a_fold"/>
</dbReference>
<evidence type="ECO:0000256" key="1">
    <source>
        <dbReference type="ARBA" id="ARBA00008791"/>
    </source>
</evidence>
<evidence type="ECO:0000259" key="2">
    <source>
        <dbReference type="Pfam" id="PF00582"/>
    </source>
</evidence>
<dbReference type="SUPFAM" id="SSF52402">
    <property type="entry name" value="Adenine nucleotide alpha hydrolases-like"/>
    <property type="match status" value="2"/>
</dbReference>
<dbReference type="KEGG" id="dwd:DSCW_35130"/>
<evidence type="ECO:0000313" key="4">
    <source>
        <dbReference type="Proteomes" id="UP000427769"/>
    </source>
</evidence>
<dbReference type="Gene3D" id="3.40.50.620">
    <property type="entry name" value="HUPs"/>
    <property type="match status" value="2"/>
</dbReference>
<gene>
    <name evidence="3" type="ORF">DSCW_35130</name>
</gene>
<comment type="similarity">
    <text evidence="1">Belongs to the universal stress protein A family.</text>
</comment>
<dbReference type="RefSeq" id="WP_155304954.1">
    <property type="nucleotide sequence ID" value="NZ_AP021875.1"/>
</dbReference>
<organism evidence="3 4">
    <name type="scientific">Desulfosarcina widdelii</name>
    <dbReference type="NCBI Taxonomy" id="947919"/>
    <lineage>
        <taxon>Bacteria</taxon>
        <taxon>Pseudomonadati</taxon>
        <taxon>Thermodesulfobacteriota</taxon>
        <taxon>Desulfobacteria</taxon>
        <taxon>Desulfobacterales</taxon>
        <taxon>Desulfosarcinaceae</taxon>
        <taxon>Desulfosarcina</taxon>
    </lineage>
</organism>
<dbReference type="AlphaFoldDB" id="A0A5K7Z2Z2"/>
<dbReference type="OrthoDB" id="5413692at2"/>
<evidence type="ECO:0000313" key="3">
    <source>
        <dbReference type="EMBL" id="BBO76096.1"/>
    </source>
</evidence>
<dbReference type="EMBL" id="AP021875">
    <property type="protein sequence ID" value="BBO76096.1"/>
    <property type="molecule type" value="Genomic_DNA"/>
</dbReference>
<feature type="domain" description="UspA" evidence="2">
    <location>
        <begin position="159"/>
        <end position="288"/>
    </location>
</feature>
<proteinExistence type="inferred from homology"/>
<name>A0A5K7Z2Z2_9BACT</name>
<dbReference type="CDD" id="cd00293">
    <property type="entry name" value="USP-like"/>
    <property type="match status" value="2"/>
</dbReference>